<dbReference type="SUPFAM" id="SSF103088">
    <property type="entry name" value="OmpA-like"/>
    <property type="match status" value="1"/>
</dbReference>
<dbReference type="Proteomes" id="UP000179266">
    <property type="component" value="Unassembled WGS sequence"/>
</dbReference>
<dbReference type="PRINTS" id="PR01021">
    <property type="entry name" value="OMPADOMAIN"/>
</dbReference>
<protein>
    <recommendedName>
        <fullName evidence="5">OmpA-like domain-containing protein</fullName>
    </recommendedName>
</protein>
<dbReference type="EMBL" id="MGDD01000149">
    <property type="protein sequence ID" value="OGL46049.1"/>
    <property type="molecule type" value="Genomic_DNA"/>
</dbReference>
<dbReference type="AlphaFoldDB" id="A0A1F7RWW8"/>
<evidence type="ECO:0000313" key="6">
    <source>
        <dbReference type="EMBL" id="OGL46049.1"/>
    </source>
</evidence>
<dbReference type="CDD" id="cd07185">
    <property type="entry name" value="OmpA_C-like"/>
    <property type="match status" value="1"/>
</dbReference>
<keyword evidence="3" id="KW-0998">Cell outer membrane</keyword>
<evidence type="ECO:0000256" key="3">
    <source>
        <dbReference type="ARBA" id="ARBA00023237"/>
    </source>
</evidence>
<dbReference type="InterPro" id="IPR006665">
    <property type="entry name" value="OmpA-like"/>
</dbReference>
<dbReference type="InterPro" id="IPR036737">
    <property type="entry name" value="OmpA-like_sf"/>
</dbReference>
<evidence type="ECO:0000256" key="4">
    <source>
        <dbReference type="PROSITE-ProRule" id="PRU00473"/>
    </source>
</evidence>
<feature type="domain" description="OmpA-like" evidence="5">
    <location>
        <begin position="16"/>
        <end position="131"/>
    </location>
</feature>
<dbReference type="GO" id="GO:0009279">
    <property type="term" value="C:cell outer membrane"/>
    <property type="evidence" value="ECO:0007669"/>
    <property type="project" value="UniProtKB-SubCell"/>
</dbReference>
<dbReference type="InterPro" id="IPR050330">
    <property type="entry name" value="Bact_OuterMem_StrucFunc"/>
</dbReference>
<proteinExistence type="predicted"/>
<accession>A0A1F7RWW8</accession>
<dbReference type="PROSITE" id="PS51123">
    <property type="entry name" value="OMPA_2"/>
    <property type="match status" value="1"/>
</dbReference>
<evidence type="ECO:0000256" key="1">
    <source>
        <dbReference type="ARBA" id="ARBA00004442"/>
    </source>
</evidence>
<evidence type="ECO:0000313" key="7">
    <source>
        <dbReference type="Proteomes" id="UP000179266"/>
    </source>
</evidence>
<organism evidence="6 7">
    <name type="scientific">Candidatus Schekmanbacteria bacterium RBG_13_48_7</name>
    <dbReference type="NCBI Taxonomy" id="1817878"/>
    <lineage>
        <taxon>Bacteria</taxon>
        <taxon>Candidatus Schekmaniibacteriota</taxon>
    </lineage>
</organism>
<dbReference type="Gene3D" id="3.30.1330.60">
    <property type="entry name" value="OmpA-like domain"/>
    <property type="match status" value="1"/>
</dbReference>
<dbReference type="InterPro" id="IPR006664">
    <property type="entry name" value="OMP_bac"/>
</dbReference>
<dbReference type="PANTHER" id="PTHR30329">
    <property type="entry name" value="STATOR ELEMENT OF FLAGELLAR MOTOR COMPLEX"/>
    <property type="match status" value="1"/>
</dbReference>
<comment type="subcellular location">
    <subcellularLocation>
        <location evidence="1">Cell outer membrane</location>
    </subcellularLocation>
</comment>
<keyword evidence="2 4" id="KW-0472">Membrane</keyword>
<dbReference type="Pfam" id="PF00691">
    <property type="entry name" value="OmpA"/>
    <property type="match status" value="1"/>
</dbReference>
<evidence type="ECO:0000259" key="5">
    <source>
        <dbReference type="PROSITE" id="PS51123"/>
    </source>
</evidence>
<dbReference type="PANTHER" id="PTHR30329:SF21">
    <property type="entry name" value="LIPOPROTEIN YIAD-RELATED"/>
    <property type="match status" value="1"/>
</dbReference>
<name>A0A1F7RWW8_9BACT</name>
<evidence type="ECO:0000256" key="2">
    <source>
        <dbReference type="ARBA" id="ARBA00023136"/>
    </source>
</evidence>
<sequence>MEQYIEADAAALGNDIRSTGHVAVYGILFDTGKSTIKSESVNAIAEIAKLMKTDSTLKINIVGHTDNVGDVESNINLSRERGAAVLQSLVRDHGISATRLRSFGCRQFAPVVSNDTEEGRTKNRRIELVKQ</sequence>
<reference evidence="6 7" key="1">
    <citation type="journal article" date="2016" name="Nat. Commun.">
        <title>Thousands of microbial genomes shed light on interconnected biogeochemical processes in an aquifer system.</title>
        <authorList>
            <person name="Anantharaman K."/>
            <person name="Brown C.T."/>
            <person name="Hug L.A."/>
            <person name="Sharon I."/>
            <person name="Castelle C.J."/>
            <person name="Probst A.J."/>
            <person name="Thomas B.C."/>
            <person name="Singh A."/>
            <person name="Wilkins M.J."/>
            <person name="Karaoz U."/>
            <person name="Brodie E.L."/>
            <person name="Williams K.H."/>
            <person name="Hubbard S.S."/>
            <person name="Banfield J.F."/>
        </authorList>
    </citation>
    <scope>NUCLEOTIDE SEQUENCE [LARGE SCALE GENOMIC DNA]</scope>
</reference>
<comment type="caution">
    <text evidence="6">The sequence shown here is derived from an EMBL/GenBank/DDBJ whole genome shotgun (WGS) entry which is preliminary data.</text>
</comment>
<gene>
    <name evidence="6" type="ORF">A2161_10135</name>
</gene>